<accession>A0A7G9G124</accession>
<dbReference type="InterPro" id="IPR041712">
    <property type="entry name" value="DHPS-like_MBL-fold"/>
</dbReference>
<feature type="domain" description="Metallo-beta-lactamase" evidence="1">
    <location>
        <begin position="20"/>
        <end position="251"/>
    </location>
</feature>
<dbReference type="SMART" id="SM00849">
    <property type="entry name" value="Lactamase_B"/>
    <property type="match status" value="1"/>
</dbReference>
<dbReference type="SUPFAM" id="SSF56281">
    <property type="entry name" value="Metallo-hydrolase/oxidoreductase"/>
    <property type="match status" value="1"/>
</dbReference>
<sequence>MVIKTLMEDTSSGELWEKEHGLSLYLETDKHRLLFDTGKSGLFLTNAARMEVDVSKIDTVVISHGHYDHGGGLPAFLEQNKKAVVYLHEEAFEPYFVKRGEGGIDYIGIDQNLRENSQIHPINGTVDIDEELTIFSDVTGQELRSEANDVLLERKDGEYQKDKFFHEQNLIVRKKDGTRLLISGCAHNGIVNIIERFKELEGIAPDVVIGGFHLMEPGNGRSIPKDQVEAVADKLLCYEGEKNVTRYYTCHCTGMEAYGILKEQMGDRVSYLSAGCEIFL</sequence>
<dbReference type="InterPro" id="IPR036866">
    <property type="entry name" value="RibonucZ/Hydroxyglut_hydro"/>
</dbReference>
<reference evidence="2 3" key="1">
    <citation type="submission" date="2020-08" db="EMBL/GenBank/DDBJ databases">
        <authorList>
            <person name="Liu C."/>
            <person name="Sun Q."/>
        </authorList>
    </citation>
    <scope>NUCLEOTIDE SEQUENCE [LARGE SCALE GENOMIC DNA]</scope>
    <source>
        <strain evidence="2 3">NSJ-38</strain>
    </source>
</reference>
<proteinExistence type="predicted"/>
<dbReference type="InterPro" id="IPR052926">
    <property type="entry name" value="Metallo-beta-lactamase_dom"/>
</dbReference>
<protein>
    <submittedName>
        <fullName evidence="2">MBL fold metallo-hydrolase</fullName>
    </submittedName>
</protein>
<dbReference type="GO" id="GO:0016787">
    <property type="term" value="F:hydrolase activity"/>
    <property type="evidence" value="ECO:0007669"/>
    <property type="project" value="UniProtKB-KW"/>
</dbReference>
<dbReference type="CDD" id="cd07713">
    <property type="entry name" value="DHPS-like_MBL-fold"/>
    <property type="match status" value="1"/>
</dbReference>
<dbReference type="EMBL" id="CP060634">
    <property type="protein sequence ID" value="QNM04506.1"/>
    <property type="molecule type" value="Genomic_DNA"/>
</dbReference>
<dbReference type="Pfam" id="PF00753">
    <property type="entry name" value="Lactamase_B"/>
    <property type="match status" value="1"/>
</dbReference>
<dbReference type="AlphaFoldDB" id="A0A7G9G124"/>
<dbReference type="GO" id="GO:0016740">
    <property type="term" value="F:transferase activity"/>
    <property type="evidence" value="ECO:0007669"/>
    <property type="project" value="TreeGrafter"/>
</dbReference>
<organism evidence="2 3">
    <name type="scientific">Qiania dongpingensis</name>
    <dbReference type="NCBI Taxonomy" id="2763669"/>
    <lineage>
        <taxon>Bacteria</taxon>
        <taxon>Bacillati</taxon>
        <taxon>Bacillota</taxon>
        <taxon>Clostridia</taxon>
        <taxon>Lachnospirales</taxon>
        <taxon>Lachnospiraceae</taxon>
        <taxon>Qiania</taxon>
    </lineage>
</organism>
<keyword evidence="3" id="KW-1185">Reference proteome</keyword>
<dbReference type="Gene3D" id="3.60.15.10">
    <property type="entry name" value="Ribonuclease Z/Hydroxyacylglutathione hydrolase-like"/>
    <property type="match status" value="1"/>
</dbReference>
<gene>
    <name evidence="2" type="ORF">H9Q78_08455</name>
</gene>
<dbReference type="PANTHER" id="PTHR13754:SF13">
    <property type="entry name" value="METALLO-BETA-LACTAMASE SUPERFAMILY PROTEIN (AFU_ORTHOLOGUE AFUA_3G07630)"/>
    <property type="match status" value="1"/>
</dbReference>
<evidence type="ECO:0000313" key="3">
    <source>
        <dbReference type="Proteomes" id="UP000515823"/>
    </source>
</evidence>
<name>A0A7G9G124_9FIRM</name>
<evidence type="ECO:0000313" key="2">
    <source>
        <dbReference type="EMBL" id="QNM04506.1"/>
    </source>
</evidence>
<dbReference type="RefSeq" id="WP_249300942.1">
    <property type="nucleotide sequence ID" value="NZ_CP060634.1"/>
</dbReference>
<keyword evidence="2" id="KW-0378">Hydrolase</keyword>
<dbReference type="InterPro" id="IPR001279">
    <property type="entry name" value="Metallo-B-lactamas"/>
</dbReference>
<dbReference type="PANTHER" id="PTHR13754">
    <property type="entry name" value="METALLO-BETA-LACTAMASE SUPERFAMILY PROTEIN"/>
    <property type="match status" value="1"/>
</dbReference>
<evidence type="ECO:0000259" key="1">
    <source>
        <dbReference type="SMART" id="SM00849"/>
    </source>
</evidence>
<dbReference type="KEGG" id="qdo:H9Q78_08455"/>
<dbReference type="Proteomes" id="UP000515823">
    <property type="component" value="Chromosome"/>
</dbReference>